<evidence type="ECO:0000313" key="8">
    <source>
        <dbReference type="EMBL" id="RAW55931.1"/>
    </source>
</evidence>
<feature type="transmembrane region" description="Helical" evidence="7">
    <location>
        <begin position="126"/>
        <end position="145"/>
    </location>
</feature>
<dbReference type="Proteomes" id="UP000251144">
    <property type="component" value="Unassembled WGS sequence"/>
</dbReference>
<keyword evidence="3" id="KW-1003">Cell membrane</keyword>
<dbReference type="InterPro" id="IPR003370">
    <property type="entry name" value="Chromate_transpt"/>
</dbReference>
<dbReference type="OrthoDB" id="9788907at2"/>
<comment type="similarity">
    <text evidence="2">Belongs to the chromate ion transporter (CHR) (TC 2.A.51) family.</text>
</comment>
<keyword evidence="6 7" id="KW-0472">Membrane</keyword>
<dbReference type="PANTHER" id="PTHR43663:SF1">
    <property type="entry name" value="CHROMATE TRANSPORTER"/>
    <property type="match status" value="1"/>
</dbReference>
<protein>
    <submittedName>
        <fullName evidence="8">Chromate transporter</fullName>
    </submittedName>
</protein>
<dbReference type="EMBL" id="PRLB01000001">
    <property type="protein sequence ID" value="RAW55931.1"/>
    <property type="molecule type" value="Genomic_DNA"/>
</dbReference>
<name>A0A329U1V9_9FIRM</name>
<dbReference type="GO" id="GO:0005886">
    <property type="term" value="C:plasma membrane"/>
    <property type="evidence" value="ECO:0007669"/>
    <property type="project" value="UniProtKB-SubCell"/>
</dbReference>
<organism evidence="8 9">
    <name type="scientific">Faecalibacterium prausnitzii</name>
    <dbReference type="NCBI Taxonomy" id="853"/>
    <lineage>
        <taxon>Bacteria</taxon>
        <taxon>Bacillati</taxon>
        <taxon>Bacillota</taxon>
        <taxon>Clostridia</taxon>
        <taxon>Eubacteriales</taxon>
        <taxon>Oscillospiraceae</taxon>
        <taxon>Faecalibacterium</taxon>
    </lineage>
</organism>
<accession>A0A329U1V9</accession>
<comment type="caution">
    <text evidence="8">The sequence shown here is derived from an EMBL/GenBank/DDBJ whole genome shotgun (WGS) entry which is preliminary data.</text>
</comment>
<dbReference type="Pfam" id="PF02417">
    <property type="entry name" value="Chromate_transp"/>
    <property type="match status" value="1"/>
</dbReference>
<evidence type="ECO:0000313" key="9">
    <source>
        <dbReference type="Proteomes" id="UP000251144"/>
    </source>
</evidence>
<keyword evidence="5 7" id="KW-1133">Transmembrane helix</keyword>
<evidence type="ECO:0000256" key="3">
    <source>
        <dbReference type="ARBA" id="ARBA00022475"/>
    </source>
</evidence>
<dbReference type="AlphaFoldDB" id="A0A329U1V9"/>
<evidence type="ECO:0000256" key="6">
    <source>
        <dbReference type="ARBA" id="ARBA00023136"/>
    </source>
</evidence>
<dbReference type="GO" id="GO:0015109">
    <property type="term" value="F:chromate transmembrane transporter activity"/>
    <property type="evidence" value="ECO:0007669"/>
    <property type="project" value="InterPro"/>
</dbReference>
<feature type="transmembrane region" description="Helical" evidence="7">
    <location>
        <begin position="89"/>
        <end position="114"/>
    </location>
</feature>
<dbReference type="PANTHER" id="PTHR43663">
    <property type="entry name" value="CHROMATE TRANSPORT PROTEIN-RELATED"/>
    <property type="match status" value="1"/>
</dbReference>
<feature type="transmembrane region" description="Helical" evidence="7">
    <location>
        <begin position="157"/>
        <end position="190"/>
    </location>
</feature>
<evidence type="ECO:0000256" key="5">
    <source>
        <dbReference type="ARBA" id="ARBA00022989"/>
    </source>
</evidence>
<gene>
    <name evidence="8" type="ORF">C4N26_02790</name>
</gene>
<proteinExistence type="inferred from homology"/>
<dbReference type="RefSeq" id="WP_158400208.1">
    <property type="nucleotide sequence ID" value="NZ_PRLB01000001.1"/>
</dbReference>
<evidence type="ECO:0000256" key="2">
    <source>
        <dbReference type="ARBA" id="ARBA00005262"/>
    </source>
</evidence>
<dbReference type="InterPro" id="IPR052518">
    <property type="entry name" value="CHR_Transporter"/>
</dbReference>
<sequence length="196" mass="20714">MQTTKPETAQQRPTGARMALLMLLYFIKIGAFTFGSGWSIIAQMEREFVDERGWMTKSDLLELIAVGKSLPGIMVANITLLFGYQMAGALGGICAAIGLCIPAVVTLTIVTAIYDAIKDNYWVWSALKGVQCAVAPIIGGAAISLGKDALTSAMPIIICAVAFVLCCFTSISNLTLVAAGVVIALVWMGVSEHGHV</sequence>
<feature type="transmembrane region" description="Helical" evidence="7">
    <location>
        <begin position="61"/>
        <end position="82"/>
    </location>
</feature>
<feature type="transmembrane region" description="Helical" evidence="7">
    <location>
        <begin position="20"/>
        <end position="41"/>
    </location>
</feature>
<comment type="subcellular location">
    <subcellularLocation>
        <location evidence="1">Cell membrane</location>
        <topology evidence="1">Multi-pass membrane protein</topology>
    </subcellularLocation>
</comment>
<evidence type="ECO:0000256" key="4">
    <source>
        <dbReference type="ARBA" id="ARBA00022692"/>
    </source>
</evidence>
<evidence type="ECO:0000256" key="1">
    <source>
        <dbReference type="ARBA" id="ARBA00004651"/>
    </source>
</evidence>
<keyword evidence="4 7" id="KW-0812">Transmembrane</keyword>
<reference evidence="8 9" key="1">
    <citation type="submission" date="2018-02" db="EMBL/GenBank/DDBJ databases">
        <title>Complete genome sequencing of Faecalibacterium prausnitzii strains isolated from the human gut.</title>
        <authorList>
            <person name="Fitzgerald B.C."/>
            <person name="Shkoporov A.N."/>
            <person name="Ross P.R."/>
            <person name="Hill C."/>
        </authorList>
    </citation>
    <scope>NUCLEOTIDE SEQUENCE [LARGE SCALE GENOMIC DNA]</scope>
    <source>
        <strain evidence="8 9">APC942/32-1</strain>
    </source>
</reference>
<evidence type="ECO:0000256" key="7">
    <source>
        <dbReference type="SAM" id="Phobius"/>
    </source>
</evidence>